<dbReference type="SMART" id="SM00937">
    <property type="entry name" value="PCRF"/>
    <property type="match status" value="1"/>
</dbReference>
<reference evidence="5" key="2">
    <citation type="submission" date="2025-08" db="UniProtKB">
        <authorList>
            <consortium name="Ensembl"/>
        </authorList>
    </citation>
    <scope>IDENTIFICATION</scope>
</reference>
<dbReference type="PANTHER" id="PTHR43804:SF3">
    <property type="entry name" value="PEPTIDE CHAIN RELEASE FACTOR 1-LIKE, MITOCHONDRIAL"/>
    <property type="match status" value="1"/>
</dbReference>
<name>A0A087XRW2_POEFO</name>
<dbReference type="FunFam" id="3.30.160.20:FF:000004">
    <property type="entry name" value="Peptide chain release factor 1"/>
    <property type="match status" value="1"/>
</dbReference>
<proteinExistence type="inferred from homology"/>
<accession>A0A087XRW2</accession>
<reference evidence="5" key="3">
    <citation type="submission" date="2025-09" db="UniProtKB">
        <authorList>
            <consortium name="Ensembl"/>
        </authorList>
    </citation>
    <scope>IDENTIFICATION</scope>
</reference>
<dbReference type="InterPro" id="IPR000352">
    <property type="entry name" value="Pep_chain_release_fac_I"/>
</dbReference>
<dbReference type="PANTHER" id="PTHR43804">
    <property type="entry name" value="LD18447P"/>
    <property type="match status" value="1"/>
</dbReference>
<evidence type="ECO:0000313" key="5">
    <source>
        <dbReference type="Ensembl" id="ENSPFOP00000008515.2"/>
    </source>
</evidence>
<dbReference type="GO" id="GO:0005739">
    <property type="term" value="C:mitochondrion"/>
    <property type="evidence" value="ECO:0007669"/>
    <property type="project" value="TreeGrafter"/>
</dbReference>
<dbReference type="GO" id="GO:0003747">
    <property type="term" value="F:translation release factor activity"/>
    <property type="evidence" value="ECO:0007669"/>
    <property type="project" value="InterPro"/>
</dbReference>
<dbReference type="Proteomes" id="UP000028760">
    <property type="component" value="Unassembled WGS sequence"/>
</dbReference>
<dbReference type="Pfam" id="PF03462">
    <property type="entry name" value="PCRF"/>
    <property type="match status" value="1"/>
</dbReference>
<reference evidence="6" key="1">
    <citation type="submission" date="2013-10" db="EMBL/GenBank/DDBJ databases">
        <authorList>
            <person name="Schartl M."/>
            <person name="Warren W."/>
        </authorList>
    </citation>
    <scope>NUCLEOTIDE SEQUENCE [LARGE SCALE GENOMIC DNA]</scope>
    <source>
        <strain evidence="6">female</strain>
    </source>
</reference>
<dbReference type="SUPFAM" id="SSF75620">
    <property type="entry name" value="Release factor"/>
    <property type="match status" value="1"/>
</dbReference>
<dbReference type="GO" id="GO:0070126">
    <property type="term" value="P:mitochondrial translational termination"/>
    <property type="evidence" value="ECO:0007669"/>
    <property type="project" value="TreeGrafter"/>
</dbReference>
<dbReference type="GeneTree" id="ENSGT00940000155683"/>
<dbReference type="InterPro" id="IPR045853">
    <property type="entry name" value="Pep_chain_release_fac_I_sf"/>
</dbReference>
<evidence type="ECO:0000313" key="6">
    <source>
        <dbReference type="Proteomes" id="UP000028760"/>
    </source>
</evidence>
<dbReference type="FunFam" id="3.30.70.1660:FF:000011">
    <property type="entry name" value="Peptide chain release factor 1-like, mitochondrial"/>
    <property type="match status" value="1"/>
</dbReference>
<comment type="similarity">
    <text evidence="1">Belongs to the prokaryotic/mitochondrial release factor family.</text>
</comment>
<evidence type="ECO:0000256" key="2">
    <source>
        <dbReference type="ARBA" id="ARBA00022917"/>
    </source>
</evidence>
<evidence type="ECO:0000256" key="1">
    <source>
        <dbReference type="ARBA" id="ARBA00010835"/>
    </source>
</evidence>
<dbReference type="InterPro" id="IPR050057">
    <property type="entry name" value="Prokaryotic/Mito_RF"/>
</dbReference>
<dbReference type="Gene3D" id="6.10.140.1950">
    <property type="match status" value="1"/>
</dbReference>
<evidence type="ECO:0000256" key="3">
    <source>
        <dbReference type="SAM" id="Coils"/>
    </source>
</evidence>
<dbReference type="Gene3D" id="3.30.70.1660">
    <property type="match status" value="1"/>
</dbReference>
<feature type="domain" description="Prokaryotic-type class I peptide chain release factors" evidence="4">
    <location>
        <begin position="291"/>
        <end position="307"/>
    </location>
</feature>
<sequence>MAFRRFVSLLSKRSEWAPRFQNPGKTVCKHPTHQYVRNQRLLHTGKPVMMMKLLSVDELFAKTSLQEHLKKVEKQYDECLQAVTYSGAEDERSEDDMKTKRTKVSLLAPLIQNIRELDKKQKEVTDMETLLKDDDASLRELAELERESCLQDIQDLRQKILELLIPEAEVDMSDLVLEVTAGVGGQEAMLFTAEMFDMYEGFAQYHGWSFDVLEHMSSDLGGLRHASASISGPHSYKKMKFEAGVHRVQRVPKTEKQGRMHTSTMTVAVLPQPTEISFTINPKDLRIETKRASGAGGQHVNTTDSAVRIVHLPTGLVAECQQERSQLKNREKAMKALTAKLYNMKLEEETSKRYNQRKIQVGTKGRSEKIRTYNYAQDRVTDHRISMTVHDVRGFLLGEDLLNEMNSSLQEFSDQEMLMELLEEG</sequence>
<dbReference type="PROSITE" id="PS00745">
    <property type="entry name" value="RF_PROK_I"/>
    <property type="match status" value="1"/>
</dbReference>
<dbReference type="InterPro" id="IPR005139">
    <property type="entry name" value="PCRF"/>
</dbReference>
<dbReference type="AlphaFoldDB" id="A0A087XRW2"/>
<dbReference type="EMBL" id="AYCK01004295">
    <property type="status" value="NOT_ANNOTATED_CDS"/>
    <property type="molecule type" value="Genomic_DNA"/>
</dbReference>
<feature type="coiled-coil region" evidence="3">
    <location>
        <begin position="127"/>
        <end position="159"/>
    </location>
</feature>
<keyword evidence="3" id="KW-0175">Coiled coil</keyword>
<dbReference type="Ensembl" id="ENSPFOT00000008527.2">
    <property type="protein sequence ID" value="ENSPFOP00000008515.2"/>
    <property type="gene ID" value="ENSPFOG00000008440.2"/>
</dbReference>
<evidence type="ECO:0000259" key="4">
    <source>
        <dbReference type="PROSITE" id="PS00745"/>
    </source>
</evidence>
<dbReference type="Pfam" id="PF00472">
    <property type="entry name" value="RF-1"/>
    <property type="match status" value="1"/>
</dbReference>
<protein>
    <submittedName>
        <fullName evidence="5">Mitochondrial translational release factor 1-like</fullName>
    </submittedName>
</protein>
<keyword evidence="2" id="KW-0648">Protein biosynthesis</keyword>
<organism evidence="5 6">
    <name type="scientific">Poecilia formosa</name>
    <name type="common">Amazon molly</name>
    <name type="synonym">Limia formosa</name>
    <dbReference type="NCBI Taxonomy" id="48698"/>
    <lineage>
        <taxon>Eukaryota</taxon>
        <taxon>Metazoa</taxon>
        <taxon>Chordata</taxon>
        <taxon>Craniata</taxon>
        <taxon>Vertebrata</taxon>
        <taxon>Euteleostomi</taxon>
        <taxon>Actinopterygii</taxon>
        <taxon>Neopterygii</taxon>
        <taxon>Teleostei</taxon>
        <taxon>Neoteleostei</taxon>
        <taxon>Acanthomorphata</taxon>
        <taxon>Ovalentaria</taxon>
        <taxon>Atherinomorphae</taxon>
        <taxon>Cyprinodontiformes</taxon>
        <taxon>Poeciliidae</taxon>
        <taxon>Poeciliinae</taxon>
        <taxon>Poecilia</taxon>
    </lineage>
</organism>
<keyword evidence="6" id="KW-1185">Reference proteome</keyword>
<dbReference type="Gene3D" id="3.30.160.20">
    <property type="match status" value="1"/>
</dbReference>